<dbReference type="KEGG" id="svp:Pan189_36800"/>
<sequence precursor="true">MAQKLIAIIVTLACLVAASEFVSAADRPNVLFIMADDLGVFPRCYGNTAIETPHIDSLAETGVRFDDAYCQYPLCGPSRCSLLFGKRPDAVKVFVNEVSPRYALPDAKTLPQAFREAGYRTIKVGKLFHGNPYDKRQQGWQNDLWDDATSWEQAYWFDREAINREVDQIGAKHGRYKGAGSLDWVMSTTSSKQSPDGRIATLAIEKMQAAKADPFFLAVGFFVPHTPWIAPAEHFESIPLESVPLFTAAASEQRALEVMPKNGDYDRGMDDAQRRKSVKAYYACVQYLDSQVGRLLSALEEQGLIENTIIVFLGDHGYQLGHHGMWHKYGLYDQTLRTPLIIRAPKQSTSGDICERPVEFIDIYPTLLDLAGIKPLDDLHGRSLTPLLRNPSAQWNHPAYSMHVPVNRDGRIGRSVRYGDWHYFEWRGDETHAFLFNLKNDPAELKNRAANPQYLDRVNEMKSLLAAGAKAVPPSPKAIAAQQFWPPNLDEIETINRTQ</sequence>
<evidence type="ECO:0000259" key="8">
    <source>
        <dbReference type="Pfam" id="PF00884"/>
    </source>
</evidence>
<evidence type="ECO:0000256" key="4">
    <source>
        <dbReference type="ARBA" id="ARBA00022729"/>
    </source>
</evidence>
<keyword evidence="6" id="KW-0106">Calcium</keyword>
<dbReference type="EC" id="3.1.6.1" evidence="9"/>
<feature type="chain" id="PRO_5021803777" evidence="7">
    <location>
        <begin position="25"/>
        <end position="499"/>
    </location>
</feature>
<comment type="similarity">
    <text evidence="2">Belongs to the sulfatase family.</text>
</comment>
<comment type="cofactor">
    <cofactor evidence="1">
        <name>Ca(2+)</name>
        <dbReference type="ChEBI" id="CHEBI:29108"/>
    </cofactor>
</comment>
<gene>
    <name evidence="9" type="ORF">Pan189_36800</name>
</gene>
<dbReference type="InterPro" id="IPR017850">
    <property type="entry name" value="Alkaline_phosphatase_core_sf"/>
</dbReference>
<name>A0A517R609_9PLAN</name>
<dbReference type="InterPro" id="IPR000917">
    <property type="entry name" value="Sulfatase_N"/>
</dbReference>
<keyword evidence="5 9" id="KW-0378">Hydrolase</keyword>
<feature type="domain" description="Sulfatase N-terminal" evidence="8">
    <location>
        <begin position="28"/>
        <end position="373"/>
    </location>
</feature>
<evidence type="ECO:0000313" key="10">
    <source>
        <dbReference type="Proteomes" id="UP000317318"/>
    </source>
</evidence>
<accession>A0A517R609</accession>
<dbReference type="GO" id="GO:0005737">
    <property type="term" value="C:cytoplasm"/>
    <property type="evidence" value="ECO:0007669"/>
    <property type="project" value="TreeGrafter"/>
</dbReference>
<evidence type="ECO:0000256" key="7">
    <source>
        <dbReference type="SAM" id="SignalP"/>
    </source>
</evidence>
<keyword evidence="10" id="KW-1185">Reference proteome</keyword>
<keyword evidence="3" id="KW-0479">Metal-binding</keyword>
<dbReference type="Proteomes" id="UP000317318">
    <property type="component" value="Chromosome"/>
</dbReference>
<organism evidence="9 10">
    <name type="scientific">Stratiformator vulcanicus</name>
    <dbReference type="NCBI Taxonomy" id="2527980"/>
    <lineage>
        <taxon>Bacteria</taxon>
        <taxon>Pseudomonadati</taxon>
        <taxon>Planctomycetota</taxon>
        <taxon>Planctomycetia</taxon>
        <taxon>Planctomycetales</taxon>
        <taxon>Planctomycetaceae</taxon>
        <taxon>Stratiformator</taxon>
    </lineage>
</organism>
<feature type="signal peptide" evidence="7">
    <location>
        <begin position="1"/>
        <end position="24"/>
    </location>
</feature>
<evidence type="ECO:0000256" key="5">
    <source>
        <dbReference type="ARBA" id="ARBA00022801"/>
    </source>
</evidence>
<dbReference type="GO" id="GO:0004423">
    <property type="term" value="F:iduronate-2-sulfatase activity"/>
    <property type="evidence" value="ECO:0007669"/>
    <property type="project" value="InterPro"/>
</dbReference>
<protein>
    <submittedName>
        <fullName evidence="9">Arylsulfatase</fullName>
        <ecNumber evidence="9">3.1.6.1</ecNumber>
    </submittedName>
</protein>
<dbReference type="Pfam" id="PF00884">
    <property type="entry name" value="Sulfatase"/>
    <property type="match status" value="1"/>
</dbReference>
<dbReference type="GO" id="GO:0046872">
    <property type="term" value="F:metal ion binding"/>
    <property type="evidence" value="ECO:0007669"/>
    <property type="project" value="UniProtKB-KW"/>
</dbReference>
<evidence type="ECO:0000256" key="1">
    <source>
        <dbReference type="ARBA" id="ARBA00001913"/>
    </source>
</evidence>
<reference evidence="9 10" key="1">
    <citation type="submission" date="2019-02" db="EMBL/GenBank/DDBJ databases">
        <title>Deep-cultivation of Planctomycetes and their phenomic and genomic characterization uncovers novel biology.</title>
        <authorList>
            <person name="Wiegand S."/>
            <person name="Jogler M."/>
            <person name="Boedeker C."/>
            <person name="Pinto D."/>
            <person name="Vollmers J."/>
            <person name="Rivas-Marin E."/>
            <person name="Kohn T."/>
            <person name="Peeters S.H."/>
            <person name="Heuer A."/>
            <person name="Rast P."/>
            <person name="Oberbeckmann S."/>
            <person name="Bunk B."/>
            <person name="Jeske O."/>
            <person name="Meyerdierks A."/>
            <person name="Storesund J.E."/>
            <person name="Kallscheuer N."/>
            <person name="Luecker S."/>
            <person name="Lage O.M."/>
            <person name="Pohl T."/>
            <person name="Merkel B.J."/>
            <person name="Hornburger P."/>
            <person name="Mueller R.-W."/>
            <person name="Bruemmer F."/>
            <person name="Labrenz M."/>
            <person name="Spormann A.M."/>
            <person name="Op den Camp H."/>
            <person name="Overmann J."/>
            <person name="Amann R."/>
            <person name="Jetten M.S.M."/>
            <person name="Mascher T."/>
            <person name="Medema M.H."/>
            <person name="Devos D.P."/>
            <person name="Kaster A.-K."/>
            <person name="Ovreas L."/>
            <person name="Rohde M."/>
            <person name="Galperin M.Y."/>
            <person name="Jogler C."/>
        </authorList>
    </citation>
    <scope>NUCLEOTIDE SEQUENCE [LARGE SCALE GENOMIC DNA]</scope>
    <source>
        <strain evidence="9 10">Pan189</strain>
    </source>
</reference>
<dbReference type="Gene3D" id="3.40.720.10">
    <property type="entry name" value="Alkaline Phosphatase, subunit A"/>
    <property type="match status" value="1"/>
</dbReference>
<dbReference type="PANTHER" id="PTHR45953">
    <property type="entry name" value="IDURONATE 2-SULFATASE"/>
    <property type="match status" value="1"/>
</dbReference>
<dbReference type="GO" id="GO:0004065">
    <property type="term" value="F:arylsulfatase activity"/>
    <property type="evidence" value="ECO:0007669"/>
    <property type="project" value="UniProtKB-EC"/>
</dbReference>
<evidence type="ECO:0000313" key="9">
    <source>
        <dbReference type="EMBL" id="QDT39275.1"/>
    </source>
</evidence>
<dbReference type="CDD" id="cd16030">
    <property type="entry name" value="iduronate-2-sulfatase"/>
    <property type="match status" value="1"/>
</dbReference>
<dbReference type="PROSITE" id="PS00149">
    <property type="entry name" value="SULFATASE_2"/>
    <property type="match status" value="1"/>
</dbReference>
<keyword evidence="4 7" id="KW-0732">Signal</keyword>
<evidence type="ECO:0000256" key="2">
    <source>
        <dbReference type="ARBA" id="ARBA00008779"/>
    </source>
</evidence>
<dbReference type="InterPro" id="IPR035874">
    <property type="entry name" value="IDS"/>
</dbReference>
<evidence type="ECO:0000256" key="6">
    <source>
        <dbReference type="ARBA" id="ARBA00022837"/>
    </source>
</evidence>
<dbReference type="SUPFAM" id="SSF53649">
    <property type="entry name" value="Alkaline phosphatase-like"/>
    <property type="match status" value="1"/>
</dbReference>
<proteinExistence type="inferred from homology"/>
<evidence type="ECO:0000256" key="3">
    <source>
        <dbReference type="ARBA" id="ARBA00022723"/>
    </source>
</evidence>
<dbReference type="InterPro" id="IPR024607">
    <property type="entry name" value="Sulfatase_CS"/>
</dbReference>
<dbReference type="AlphaFoldDB" id="A0A517R609"/>
<dbReference type="PANTHER" id="PTHR45953:SF1">
    <property type="entry name" value="IDURONATE 2-SULFATASE"/>
    <property type="match status" value="1"/>
</dbReference>
<dbReference type="EMBL" id="CP036268">
    <property type="protein sequence ID" value="QDT39275.1"/>
    <property type="molecule type" value="Genomic_DNA"/>
</dbReference>
<dbReference type="RefSeq" id="WP_310820734.1">
    <property type="nucleotide sequence ID" value="NZ_CP036268.1"/>
</dbReference>